<accession>A0A9D1Z8F0</accession>
<dbReference type="Proteomes" id="UP000824135">
    <property type="component" value="Unassembled WGS sequence"/>
</dbReference>
<dbReference type="InterPro" id="IPR007391">
    <property type="entry name" value="Vancomycin_resist_VanW"/>
</dbReference>
<reference evidence="2" key="2">
    <citation type="submission" date="2021-04" db="EMBL/GenBank/DDBJ databases">
        <authorList>
            <person name="Gilroy R."/>
        </authorList>
    </citation>
    <scope>NUCLEOTIDE SEQUENCE</scope>
    <source>
        <strain evidence="2">CHK199-9574</strain>
    </source>
</reference>
<dbReference type="InterPro" id="IPR052913">
    <property type="entry name" value="Glycopeptide_resist_protein"/>
</dbReference>
<feature type="signal peptide" evidence="1">
    <location>
        <begin position="1"/>
        <end position="29"/>
    </location>
</feature>
<dbReference type="Pfam" id="PF04294">
    <property type="entry name" value="VanW"/>
    <property type="match status" value="1"/>
</dbReference>
<name>A0A9D1Z8F0_9FIRM</name>
<proteinExistence type="predicted"/>
<dbReference type="AlphaFoldDB" id="A0A9D1Z8F0"/>
<reference evidence="2" key="1">
    <citation type="journal article" date="2021" name="PeerJ">
        <title>Extensive microbial diversity within the chicken gut microbiome revealed by metagenomics and culture.</title>
        <authorList>
            <person name="Gilroy R."/>
            <person name="Ravi A."/>
            <person name="Getino M."/>
            <person name="Pursley I."/>
            <person name="Horton D.L."/>
            <person name="Alikhan N.F."/>
            <person name="Baker D."/>
            <person name="Gharbi K."/>
            <person name="Hall N."/>
            <person name="Watson M."/>
            <person name="Adriaenssens E.M."/>
            <person name="Foster-Nyarko E."/>
            <person name="Jarju S."/>
            <person name="Secka A."/>
            <person name="Antonio M."/>
            <person name="Oren A."/>
            <person name="Chaudhuri R.R."/>
            <person name="La Ragione R."/>
            <person name="Hildebrand F."/>
            <person name="Pallen M.J."/>
        </authorList>
    </citation>
    <scope>NUCLEOTIDE SEQUENCE</scope>
    <source>
        <strain evidence="2">CHK199-9574</strain>
    </source>
</reference>
<keyword evidence="1" id="KW-0732">Signal</keyword>
<protein>
    <submittedName>
        <fullName evidence="2">VanW family protein</fullName>
    </submittedName>
</protein>
<evidence type="ECO:0000313" key="3">
    <source>
        <dbReference type="Proteomes" id="UP000824135"/>
    </source>
</evidence>
<feature type="chain" id="PRO_5038756224" evidence="1">
    <location>
        <begin position="30"/>
        <end position="432"/>
    </location>
</feature>
<organism evidence="2 3">
    <name type="scientific">Candidatus Borkfalkia excrementavium</name>
    <dbReference type="NCBI Taxonomy" id="2838505"/>
    <lineage>
        <taxon>Bacteria</taxon>
        <taxon>Bacillati</taxon>
        <taxon>Bacillota</taxon>
        <taxon>Clostridia</taxon>
        <taxon>Christensenellales</taxon>
        <taxon>Christensenellaceae</taxon>
        <taxon>Candidatus Borkfalkia</taxon>
    </lineage>
</organism>
<sequence>MGEKYLKFIKTFTLAALVAGVFFFSSAFSAGGYPKGTSVDGLDVSGMSEACAERALRARLKEELSSKSLVIEADGRKYVFRYPEINVKTDLLSVLKRAKKGGAHALSKRYFLNKEEQTLRGICDDFYCKSKDARVIFCPDEADPFAFEADRCGRYLDGAALKKAVDASLAGSFSKVRVRSVRVTAGVTLSAARELATLRASFTTYFNPDAAGRSHNIRLAAEKLNGTVIGGGEAFSFNERVGERTLQNGFREAPIILEGDFVAGVGGGVCQVSTTVYNAALLAGMKITEFHPHSLAVGYVEPSFDAMVSGKNCDLKFENPEKTEAYLICRVRGNALNVKIYSKKSAFTYSRESRTTGSIEPPEAKVIETEEDKTDRAARSGLTSEGYLLRYRNGVLVSRIRLRRDRYAPTRGIVYKKPENFEKTNKSAEIVA</sequence>
<comment type="caution">
    <text evidence="2">The sequence shown here is derived from an EMBL/GenBank/DDBJ whole genome shotgun (WGS) entry which is preliminary data.</text>
</comment>
<evidence type="ECO:0000313" key="2">
    <source>
        <dbReference type="EMBL" id="HIY78144.1"/>
    </source>
</evidence>
<dbReference type="EMBL" id="DXCO01000030">
    <property type="protein sequence ID" value="HIY78144.1"/>
    <property type="molecule type" value="Genomic_DNA"/>
</dbReference>
<dbReference type="PANTHER" id="PTHR35788:SF1">
    <property type="entry name" value="EXPORTED PROTEIN"/>
    <property type="match status" value="1"/>
</dbReference>
<dbReference type="PANTHER" id="PTHR35788">
    <property type="entry name" value="EXPORTED PROTEIN-RELATED"/>
    <property type="match status" value="1"/>
</dbReference>
<gene>
    <name evidence="2" type="ORF">H9728_03790</name>
</gene>
<evidence type="ECO:0000256" key="1">
    <source>
        <dbReference type="SAM" id="SignalP"/>
    </source>
</evidence>